<evidence type="ECO:0000256" key="5">
    <source>
        <dbReference type="ARBA" id="ARBA00023063"/>
    </source>
</evidence>
<dbReference type="GO" id="GO:0015112">
    <property type="term" value="F:nitrate transmembrane transporter activity"/>
    <property type="evidence" value="ECO:0007669"/>
    <property type="project" value="InterPro"/>
</dbReference>
<feature type="transmembrane region" description="Helical" evidence="8">
    <location>
        <begin position="258"/>
        <end position="275"/>
    </location>
</feature>
<evidence type="ECO:0000313" key="11">
    <source>
        <dbReference type="Proteomes" id="UP000789595"/>
    </source>
</evidence>
<feature type="transmembrane region" description="Helical" evidence="8">
    <location>
        <begin position="340"/>
        <end position="361"/>
    </location>
</feature>
<dbReference type="SUPFAM" id="SSF103473">
    <property type="entry name" value="MFS general substrate transporter"/>
    <property type="match status" value="1"/>
</dbReference>
<keyword evidence="11" id="KW-1185">Reference proteome</keyword>
<keyword evidence="6 8" id="KW-0472">Membrane</keyword>
<sequence>MSNPARIGQEAPDLKTPSSPSRITPTRSLDDDAEHQMTKSEPPAPKYPYAVDEAGVARVGYVAVDLGQHNKATELQLWPLFGTKLTFARPHMRAFHFQWLSFFVAFMAWFAYAPLLVIIRQDLDISTRGIWLSNVCNVAACVVARFVVGPLGDKHGAVRVQAGLLTFVGVCTLFSGLPKNLAELCVLRFFIGVAGATFVITQLWTSEMFAKNVVGLANALTAGWGNCGGGFTILIMGYVYEGLRSAGLSRNQAWRNAFYFPGCIVLVVAAALYAYSDECPQGTLRDAIRAGTRQRQTMRKSARDGLKNLNSWILFAQYAACFGVELHVNNAMAMYFYDEYGLSIGTAGLVASLFGWMNLFARGLGGYCSDLANTNCGMRGRLAVHGVSLLAEGLVLVCFSYVSGLGMAIFTLVVFSILTQAAEGTTFAIVPFVAPNALGAVAGVVGAGGNVGAVAWGLMFMFGSSGPQGYRHLGIIIILSAFLTLGINIRGAGSLFRNDMDSTIERRARGEDDDESFHTASALTPSSLASVPA</sequence>
<feature type="transmembrane region" description="Helical" evidence="8">
    <location>
        <begin position="408"/>
        <end position="430"/>
    </location>
</feature>
<dbReference type="Proteomes" id="UP000789595">
    <property type="component" value="Unassembled WGS sequence"/>
</dbReference>
<feature type="transmembrane region" description="Helical" evidence="8">
    <location>
        <begin position="216"/>
        <end position="238"/>
    </location>
</feature>
<keyword evidence="5" id="KW-0534">Nitrate assimilation</keyword>
<evidence type="ECO:0000256" key="4">
    <source>
        <dbReference type="ARBA" id="ARBA00022989"/>
    </source>
</evidence>
<feature type="transmembrane region" description="Helical" evidence="8">
    <location>
        <begin position="382"/>
        <end position="402"/>
    </location>
</feature>
<feature type="compositionally biased region" description="Low complexity" evidence="7">
    <location>
        <begin position="16"/>
        <end position="27"/>
    </location>
</feature>
<feature type="region of interest" description="Disordered" evidence="7">
    <location>
        <begin position="507"/>
        <end position="533"/>
    </location>
</feature>
<comment type="similarity">
    <text evidence="2">Belongs to the major facilitator superfamily. Nitrate/nitrite porter (TC 2.A.1.8) family.</text>
</comment>
<dbReference type="EMBL" id="CAKKNE010000002">
    <property type="protein sequence ID" value="CAH0368015.1"/>
    <property type="molecule type" value="Genomic_DNA"/>
</dbReference>
<evidence type="ECO:0000256" key="8">
    <source>
        <dbReference type="SAM" id="Phobius"/>
    </source>
</evidence>
<evidence type="ECO:0000256" key="6">
    <source>
        <dbReference type="ARBA" id="ARBA00023136"/>
    </source>
</evidence>
<feature type="transmembrane region" description="Helical" evidence="8">
    <location>
        <begin position="437"/>
        <end position="463"/>
    </location>
</feature>
<comment type="subcellular location">
    <subcellularLocation>
        <location evidence="1">Membrane</location>
        <topology evidence="1">Multi-pass membrane protein</topology>
    </subcellularLocation>
</comment>
<dbReference type="GO" id="GO:0042128">
    <property type="term" value="P:nitrate assimilation"/>
    <property type="evidence" value="ECO:0007669"/>
    <property type="project" value="UniProtKB-KW"/>
</dbReference>
<dbReference type="PROSITE" id="PS50850">
    <property type="entry name" value="MFS"/>
    <property type="match status" value="1"/>
</dbReference>
<keyword evidence="3 8" id="KW-0812">Transmembrane</keyword>
<evidence type="ECO:0000259" key="9">
    <source>
        <dbReference type="PROSITE" id="PS50850"/>
    </source>
</evidence>
<gene>
    <name evidence="10" type="ORF">PECAL_2P10630</name>
</gene>
<dbReference type="InterPro" id="IPR044772">
    <property type="entry name" value="NO3_transporter"/>
</dbReference>
<dbReference type="InterPro" id="IPR011701">
    <property type="entry name" value="MFS"/>
</dbReference>
<comment type="caution">
    <text evidence="10">The sequence shown here is derived from an EMBL/GenBank/DDBJ whole genome shotgun (WGS) entry which is preliminary data.</text>
</comment>
<reference evidence="10" key="1">
    <citation type="submission" date="2021-11" db="EMBL/GenBank/DDBJ databases">
        <authorList>
            <consortium name="Genoscope - CEA"/>
            <person name="William W."/>
        </authorList>
    </citation>
    <scope>NUCLEOTIDE SEQUENCE</scope>
</reference>
<dbReference type="AlphaFoldDB" id="A0A8J2SAW6"/>
<name>A0A8J2SAW6_9STRA</name>
<dbReference type="OrthoDB" id="434240at2759"/>
<feature type="transmembrane region" description="Helical" evidence="8">
    <location>
        <begin position="99"/>
        <end position="119"/>
    </location>
</feature>
<feature type="transmembrane region" description="Helical" evidence="8">
    <location>
        <begin position="131"/>
        <end position="148"/>
    </location>
</feature>
<feature type="transmembrane region" description="Helical" evidence="8">
    <location>
        <begin position="469"/>
        <end position="489"/>
    </location>
</feature>
<dbReference type="Pfam" id="PF07690">
    <property type="entry name" value="MFS_1"/>
    <property type="match status" value="1"/>
</dbReference>
<dbReference type="PANTHER" id="PTHR23515">
    <property type="entry name" value="HIGH-AFFINITY NITRATE TRANSPORTER 2.3"/>
    <property type="match status" value="1"/>
</dbReference>
<feature type="region of interest" description="Disordered" evidence="7">
    <location>
        <begin position="1"/>
        <end position="47"/>
    </location>
</feature>
<evidence type="ECO:0000256" key="2">
    <source>
        <dbReference type="ARBA" id="ARBA00008432"/>
    </source>
</evidence>
<evidence type="ECO:0000256" key="7">
    <source>
        <dbReference type="SAM" id="MobiDB-lite"/>
    </source>
</evidence>
<organism evidence="10 11">
    <name type="scientific">Pelagomonas calceolata</name>
    <dbReference type="NCBI Taxonomy" id="35677"/>
    <lineage>
        <taxon>Eukaryota</taxon>
        <taxon>Sar</taxon>
        <taxon>Stramenopiles</taxon>
        <taxon>Ochrophyta</taxon>
        <taxon>Pelagophyceae</taxon>
        <taxon>Pelagomonadales</taxon>
        <taxon>Pelagomonadaceae</taxon>
        <taxon>Pelagomonas</taxon>
    </lineage>
</organism>
<feature type="domain" description="Major facilitator superfamily (MFS) profile" evidence="9">
    <location>
        <begin position="94"/>
        <end position="492"/>
    </location>
</feature>
<protein>
    <recommendedName>
        <fullName evidence="9">Major facilitator superfamily (MFS) profile domain-containing protein</fullName>
    </recommendedName>
</protein>
<keyword evidence="4 8" id="KW-1133">Transmembrane helix</keyword>
<dbReference type="InterPro" id="IPR036259">
    <property type="entry name" value="MFS_trans_sf"/>
</dbReference>
<feature type="transmembrane region" description="Helical" evidence="8">
    <location>
        <begin position="160"/>
        <end position="178"/>
    </location>
</feature>
<accession>A0A8J2SAW6</accession>
<evidence type="ECO:0000256" key="1">
    <source>
        <dbReference type="ARBA" id="ARBA00004141"/>
    </source>
</evidence>
<evidence type="ECO:0000256" key="3">
    <source>
        <dbReference type="ARBA" id="ARBA00022692"/>
    </source>
</evidence>
<dbReference type="InterPro" id="IPR020846">
    <property type="entry name" value="MFS_dom"/>
</dbReference>
<evidence type="ECO:0000313" key="10">
    <source>
        <dbReference type="EMBL" id="CAH0368015.1"/>
    </source>
</evidence>
<feature type="transmembrane region" description="Helical" evidence="8">
    <location>
        <begin position="184"/>
        <end position="204"/>
    </location>
</feature>
<feature type="compositionally biased region" description="Basic and acidic residues" evidence="7">
    <location>
        <begin position="28"/>
        <end position="38"/>
    </location>
</feature>
<dbReference type="Gene3D" id="1.20.1250.20">
    <property type="entry name" value="MFS general substrate transporter like domains"/>
    <property type="match status" value="2"/>
</dbReference>
<feature type="compositionally biased region" description="Low complexity" evidence="7">
    <location>
        <begin position="519"/>
        <end position="533"/>
    </location>
</feature>
<proteinExistence type="inferred from homology"/>
<dbReference type="GO" id="GO:0016020">
    <property type="term" value="C:membrane"/>
    <property type="evidence" value="ECO:0007669"/>
    <property type="project" value="UniProtKB-SubCell"/>
</dbReference>